<accession>A0AAD7QNE3</accession>
<reference evidence="3" key="1">
    <citation type="submission" date="2023-03" db="EMBL/GenBank/DDBJ databases">
        <title>Near-Complete genome sequence of Lipomyces tetrasporous NRRL Y-64009, an oleaginous yeast capable of growing on lignocellulosic hydrolysates.</title>
        <authorList>
            <consortium name="Lawrence Berkeley National Laboratory"/>
            <person name="Jagtap S.S."/>
            <person name="Liu J.-J."/>
            <person name="Walukiewicz H.E."/>
            <person name="Pangilinan J."/>
            <person name="Lipzen A."/>
            <person name="Ahrendt S."/>
            <person name="Koriabine M."/>
            <person name="Cobaugh K."/>
            <person name="Salamov A."/>
            <person name="Yoshinaga Y."/>
            <person name="Ng V."/>
            <person name="Daum C."/>
            <person name="Grigoriev I.V."/>
            <person name="Slininger P.J."/>
            <person name="Dien B.S."/>
            <person name="Jin Y.-S."/>
            <person name="Rao C.V."/>
        </authorList>
    </citation>
    <scope>NUCLEOTIDE SEQUENCE</scope>
    <source>
        <strain evidence="3">NRRL Y-64009</strain>
    </source>
</reference>
<comment type="caution">
    <text evidence="3">The sequence shown here is derived from an EMBL/GenBank/DDBJ whole genome shotgun (WGS) entry which is preliminary data.</text>
</comment>
<keyword evidence="4" id="KW-1185">Reference proteome</keyword>
<evidence type="ECO:0000313" key="4">
    <source>
        <dbReference type="Proteomes" id="UP001217417"/>
    </source>
</evidence>
<name>A0AAD7QNE3_9ASCO</name>
<dbReference type="PROSITE" id="PS50966">
    <property type="entry name" value="ZF_SWIM"/>
    <property type="match status" value="1"/>
</dbReference>
<proteinExistence type="predicted"/>
<dbReference type="InterPro" id="IPR007527">
    <property type="entry name" value="Znf_SWIM"/>
</dbReference>
<evidence type="ECO:0000313" key="3">
    <source>
        <dbReference type="EMBL" id="KAJ8098046.1"/>
    </source>
</evidence>
<keyword evidence="1" id="KW-0863">Zinc-finger</keyword>
<dbReference type="EMBL" id="JARPMG010000010">
    <property type="protein sequence ID" value="KAJ8098046.1"/>
    <property type="molecule type" value="Genomic_DNA"/>
</dbReference>
<dbReference type="GeneID" id="80885760"/>
<dbReference type="AlphaFoldDB" id="A0AAD7QNE3"/>
<evidence type="ECO:0000259" key="2">
    <source>
        <dbReference type="PROSITE" id="PS50966"/>
    </source>
</evidence>
<organism evidence="3 4">
    <name type="scientific">Lipomyces tetrasporus</name>
    <dbReference type="NCBI Taxonomy" id="54092"/>
    <lineage>
        <taxon>Eukaryota</taxon>
        <taxon>Fungi</taxon>
        <taxon>Dikarya</taxon>
        <taxon>Ascomycota</taxon>
        <taxon>Saccharomycotina</taxon>
        <taxon>Lipomycetes</taxon>
        <taxon>Lipomycetales</taxon>
        <taxon>Lipomycetaceae</taxon>
        <taxon>Lipomyces</taxon>
    </lineage>
</organism>
<dbReference type="GO" id="GO:0008270">
    <property type="term" value="F:zinc ion binding"/>
    <property type="evidence" value="ECO:0007669"/>
    <property type="project" value="UniProtKB-KW"/>
</dbReference>
<dbReference type="Proteomes" id="UP001217417">
    <property type="component" value="Unassembled WGS sequence"/>
</dbReference>
<protein>
    <recommendedName>
        <fullName evidence="2">SWIM-type domain-containing protein</fullName>
    </recommendedName>
</protein>
<keyword evidence="1" id="KW-0862">Zinc</keyword>
<evidence type="ECO:0000256" key="1">
    <source>
        <dbReference type="PROSITE-ProRule" id="PRU00325"/>
    </source>
</evidence>
<sequence>MYSGRDGHAFKTCKKYRDGKASKKQGDSLKRTSFDLDECYETHEGIVEAVSSFMERHDNHVFDASGQSLRIKATFTSTFLIDNDISVEACTQTADHDLQKRAAILLRNNLFDCTGYFFHVRRVNVKSDGSTFTLSCSRSSEAKIERHPSNIQRYIDVFDCQGELHITLSKVYKSAMIVYDHKCHMETHKFHMTEEVRNYIRSQKRLTPRQIYQNLIQMANEAEFEKTDLCTITRQQVYNFWLSITKSEWERDGANDFRSAQLLVAEHDGFELIEGLQEPGVSLAFMTRCFINQDKYDRAKMTEVFVDATFGTDTYDLVSLPLSYLLLDTRGLSEEGKRGLRLTQWFTALRNAGLKPNTVHTDKDFAEVTAARIAFRPGNSRYNHHLCLWHSLRAIDQYVTGKVRSRVKSSTRTSALPSYLHFLMEEYEWILHSRYRGLSATRAARRRVLVYESYEEIHASSSWTPPLRSCHQSPLYSNNTSCKEMLDYCKSIDQPRLFRYFWSNWYRPSCGNVGSRWEIASLSGRSVSSGTIPISRTTMRLESHWRILKKDYASHLIRPRLDVLAYIICTGLFLHLYLQVEAARVKSSLYEDFVSLWRQCANVIDGSVMHDRDNIYHTDKSQWVCSCPSFIFNSRYMCKHLVSYYSFPRADGSGKYVVTQPPRCTTDLFQQRLPLIRFDDLDVGGPGNGNPTEGSSNCVDSMPVVQSSDYLGELKSLQLLPSEDPEAKEENDERLLQLLQVMQWAAGESHSNPRMQQDLCSFIRNQDEFIARYKRSYEAAMGRARSADGQTMTKAQKSYYYMRPQNHGQRSVSSPSSK</sequence>
<keyword evidence="1" id="KW-0479">Metal-binding</keyword>
<gene>
    <name evidence="3" type="ORF">POJ06DRAFT_297145</name>
</gene>
<dbReference type="RefSeq" id="XP_056041496.1">
    <property type="nucleotide sequence ID" value="XM_056190594.1"/>
</dbReference>
<feature type="domain" description="SWIM-type" evidence="2">
    <location>
        <begin position="616"/>
        <end position="649"/>
    </location>
</feature>